<dbReference type="PROSITE" id="PS51819">
    <property type="entry name" value="VOC"/>
    <property type="match status" value="1"/>
</dbReference>
<dbReference type="InterPro" id="IPR029068">
    <property type="entry name" value="Glyas_Bleomycin-R_OHBP_Dase"/>
</dbReference>
<reference evidence="2 3" key="1">
    <citation type="submission" date="2020-04" db="EMBL/GenBank/DDBJ databases">
        <title>Thalassotalea sp. M1531, isolated from the surface of marine red alga.</title>
        <authorList>
            <person name="Pang L."/>
            <person name="Lu D.-C."/>
        </authorList>
    </citation>
    <scope>NUCLEOTIDE SEQUENCE [LARGE SCALE GENOMIC DNA]</scope>
    <source>
        <strain evidence="2 3">M1531</strain>
    </source>
</reference>
<dbReference type="Pfam" id="PF00903">
    <property type="entry name" value="Glyoxalase"/>
    <property type="match status" value="1"/>
</dbReference>
<dbReference type="Gene3D" id="3.10.180.10">
    <property type="entry name" value="2,3-Dihydroxybiphenyl 1,2-Dioxygenase, domain 1"/>
    <property type="match status" value="1"/>
</dbReference>
<protein>
    <submittedName>
        <fullName evidence="2">VOC family protein</fullName>
    </submittedName>
</protein>
<dbReference type="EMBL" id="JABBXH010000003">
    <property type="protein sequence ID" value="NMP32020.1"/>
    <property type="molecule type" value="Genomic_DNA"/>
</dbReference>
<proteinExistence type="predicted"/>
<evidence type="ECO:0000313" key="2">
    <source>
        <dbReference type="EMBL" id="NMP32020.1"/>
    </source>
</evidence>
<dbReference type="PANTHER" id="PTHR33993">
    <property type="entry name" value="GLYOXALASE-RELATED"/>
    <property type="match status" value="1"/>
</dbReference>
<dbReference type="Proteomes" id="UP000568664">
    <property type="component" value="Unassembled WGS sequence"/>
</dbReference>
<dbReference type="CDD" id="cd07247">
    <property type="entry name" value="SgaA_N_like"/>
    <property type="match status" value="1"/>
</dbReference>
<name>A0A7Y0LF51_9GAMM</name>
<keyword evidence="3" id="KW-1185">Reference proteome</keyword>
<gene>
    <name evidence="2" type="ORF">HII17_10615</name>
</gene>
<dbReference type="AlphaFoldDB" id="A0A7Y0LF51"/>
<dbReference type="InterPro" id="IPR037523">
    <property type="entry name" value="VOC_core"/>
</dbReference>
<dbReference type="InterPro" id="IPR052164">
    <property type="entry name" value="Anthracycline_SecMetBiosynth"/>
</dbReference>
<evidence type="ECO:0000313" key="3">
    <source>
        <dbReference type="Proteomes" id="UP000568664"/>
    </source>
</evidence>
<organism evidence="2 3">
    <name type="scientific">Thalassotalea algicola</name>
    <dbReference type="NCBI Taxonomy" id="2716224"/>
    <lineage>
        <taxon>Bacteria</taxon>
        <taxon>Pseudomonadati</taxon>
        <taxon>Pseudomonadota</taxon>
        <taxon>Gammaproteobacteria</taxon>
        <taxon>Alteromonadales</taxon>
        <taxon>Colwelliaceae</taxon>
        <taxon>Thalassotalea</taxon>
    </lineage>
</organism>
<sequence length="114" mass="12558">MAKINYLELAASNLPAVKNFYQTVFNWQFTDYGPEYTAFSGDTIDGGFYQADAASSQAKGGVLIVFYSDNLATTQHAIESAGGNIIKPVFEFPGGRRFHFTDPCNNELAVWSDK</sequence>
<dbReference type="RefSeq" id="WP_169075345.1">
    <property type="nucleotide sequence ID" value="NZ_JABBXH010000003.1"/>
</dbReference>
<dbReference type="SUPFAM" id="SSF54593">
    <property type="entry name" value="Glyoxalase/Bleomycin resistance protein/Dihydroxybiphenyl dioxygenase"/>
    <property type="match status" value="1"/>
</dbReference>
<feature type="domain" description="VOC" evidence="1">
    <location>
        <begin position="3"/>
        <end position="113"/>
    </location>
</feature>
<evidence type="ECO:0000259" key="1">
    <source>
        <dbReference type="PROSITE" id="PS51819"/>
    </source>
</evidence>
<dbReference type="InterPro" id="IPR004360">
    <property type="entry name" value="Glyas_Fos-R_dOase_dom"/>
</dbReference>
<accession>A0A7Y0LF51</accession>
<comment type="caution">
    <text evidence="2">The sequence shown here is derived from an EMBL/GenBank/DDBJ whole genome shotgun (WGS) entry which is preliminary data.</text>
</comment>
<dbReference type="PANTHER" id="PTHR33993:SF1">
    <property type="entry name" value="GLYOXALASE FAMILY PROTEIN"/>
    <property type="match status" value="1"/>
</dbReference>